<feature type="binding site" evidence="13">
    <location>
        <position position="82"/>
    </location>
    <ligand>
        <name>FAD</name>
        <dbReference type="ChEBI" id="CHEBI:57692"/>
    </ligand>
</feature>
<evidence type="ECO:0000256" key="3">
    <source>
        <dbReference type="ARBA" id="ARBA00012607"/>
    </source>
</evidence>
<dbReference type="Gene3D" id="3.50.50.60">
    <property type="entry name" value="FAD/NAD(P)-binding domain"/>
    <property type="match status" value="3"/>
</dbReference>
<dbReference type="EMBL" id="LN890956">
    <property type="protein sequence ID" value="CUS14647.1"/>
    <property type="molecule type" value="Genomic_DNA"/>
</dbReference>
<organism evidence="17 18">
    <name type="scientific">Tuber aestivum</name>
    <name type="common">summer truffle</name>
    <dbReference type="NCBI Taxonomy" id="59557"/>
    <lineage>
        <taxon>Eukaryota</taxon>
        <taxon>Fungi</taxon>
        <taxon>Dikarya</taxon>
        <taxon>Ascomycota</taxon>
        <taxon>Pezizomycotina</taxon>
        <taxon>Pezizomycetes</taxon>
        <taxon>Pezizales</taxon>
        <taxon>Tuberaceae</taxon>
        <taxon>Tuber</taxon>
    </lineage>
</organism>
<comment type="subunit">
    <text evidence="2">Homodimer.</text>
</comment>
<feature type="binding site" evidence="13">
    <location>
        <position position="345"/>
    </location>
    <ligand>
        <name>FAD</name>
        <dbReference type="ChEBI" id="CHEBI:57692"/>
    </ligand>
</feature>
<dbReference type="NCBIfam" id="NF004776">
    <property type="entry name" value="PRK06116.1"/>
    <property type="match status" value="1"/>
</dbReference>
<dbReference type="InterPro" id="IPR016156">
    <property type="entry name" value="FAD/NAD-linked_Rdtase_dimer_sf"/>
</dbReference>
<dbReference type="Pfam" id="PF07992">
    <property type="entry name" value="Pyr_redox_2"/>
    <property type="match status" value="1"/>
</dbReference>
<accession>A0A292Q7I1</accession>
<comment type="function">
    <text evidence="11">Catalyzes the reduction of glutathione disulfide (GSSG) to reduced glutathione (GSH). Constitutes the major mechanism to maintain a high GSH:GSSG ratio in the cytosol.</text>
</comment>
<keyword evidence="18" id="KW-1185">Reference proteome</keyword>
<dbReference type="PANTHER" id="PTHR42737">
    <property type="entry name" value="GLUTATHIONE REDUCTASE"/>
    <property type="match status" value="1"/>
</dbReference>
<evidence type="ECO:0000259" key="16">
    <source>
        <dbReference type="Pfam" id="PF07992"/>
    </source>
</evidence>
<evidence type="ECO:0000313" key="17">
    <source>
        <dbReference type="EMBL" id="CUS14647.1"/>
    </source>
</evidence>
<proteinExistence type="inferred from homology"/>
<dbReference type="GO" id="GO:0005739">
    <property type="term" value="C:mitochondrion"/>
    <property type="evidence" value="ECO:0007669"/>
    <property type="project" value="TreeGrafter"/>
</dbReference>
<dbReference type="InterPro" id="IPR006322">
    <property type="entry name" value="Glutathione_Rdtase_euk/bac"/>
</dbReference>
<gene>
    <name evidence="17" type="ORF">GSTUAT00001172001</name>
</gene>
<evidence type="ECO:0000256" key="8">
    <source>
        <dbReference type="ARBA" id="ARBA00023157"/>
    </source>
</evidence>
<dbReference type="InterPro" id="IPR004099">
    <property type="entry name" value="Pyr_nucl-diS_OxRdtase_dimer"/>
</dbReference>
<dbReference type="PIRSF" id="PIRSF000350">
    <property type="entry name" value="Mercury_reductase_MerA"/>
    <property type="match status" value="1"/>
</dbReference>
<evidence type="ECO:0000256" key="1">
    <source>
        <dbReference type="ARBA" id="ARBA00007532"/>
    </source>
</evidence>
<dbReference type="GO" id="GO:0045454">
    <property type="term" value="P:cell redox homeostasis"/>
    <property type="evidence" value="ECO:0007669"/>
    <property type="project" value="InterPro"/>
</dbReference>
<keyword evidence="13" id="KW-0520">NAD</keyword>
<dbReference type="Pfam" id="PF02852">
    <property type="entry name" value="Pyr_redox_dim"/>
    <property type="match status" value="1"/>
</dbReference>
<evidence type="ECO:0000256" key="10">
    <source>
        <dbReference type="ARBA" id="ARBA00049142"/>
    </source>
</evidence>
<keyword evidence="5" id="KW-0285">Flavoprotein</keyword>
<keyword evidence="8" id="KW-1015">Disulfide bond</keyword>
<dbReference type="PANTHER" id="PTHR42737:SF2">
    <property type="entry name" value="GLUTATHIONE REDUCTASE"/>
    <property type="match status" value="1"/>
</dbReference>
<evidence type="ECO:0000256" key="13">
    <source>
        <dbReference type="PIRSR" id="PIRSR000350-3"/>
    </source>
</evidence>
<dbReference type="Proteomes" id="UP001412239">
    <property type="component" value="Unassembled WGS sequence"/>
</dbReference>
<evidence type="ECO:0000256" key="14">
    <source>
        <dbReference type="PIRSR" id="PIRSR000350-4"/>
    </source>
</evidence>
<dbReference type="NCBIfam" id="TIGR01421">
    <property type="entry name" value="gluta_reduc_1"/>
    <property type="match status" value="1"/>
</dbReference>
<evidence type="ECO:0000256" key="11">
    <source>
        <dbReference type="ARBA" id="ARBA00056905"/>
    </source>
</evidence>
<dbReference type="InterPro" id="IPR046952">
    <property type="entry name" value="GSHR/TRXR-like"/>
</dbReference>
<comment type="catalytic activity">
    <reaction evidence="10">
        <text>2 glutathione + NADP(+) = glutathione disulfide + NADPH + H(+)</text>
        <dbReference type="Rhea" id="RHEA:11740"/>
        <dbReference type="ChEBI" id="CHEBI:15378"/>
        <dbReference type="ChEBI" id="CHEBI:57783"/>
        <dbReference type="ChEBI" id="CHEBI:57925"/>
        <dbReference type="ChEBI" id="CHEBI:58297"/>
        <dbReference type="ChEBI" id="CHEBI:58349"/>
        <dbReference type="EC" id="1.8.1.7"/>
    </reaction>
</comment>
<dbReference type="GO" id="GO:0005829">
    <property type="term" value="C:cytosol"/>
    <property type="evidence" value="ECO:0007669"/>
    <property type="project" value="TreeGrafter"/>
</dbReference>
<reference evidence="17" key="1">
    <citation type="submission" date="2015-10" db="EMBL/GenBank/DDBJ databases">
        <authorList>
            <person name="Regsiter A."/>
            <person name="william w."/>
        </authorList>
    </citation>
    <scope>NUCLEOTIDE SEQUENCE</scope>
    <source>
        <strain evidence="17">Montdore</strain>
    </source>
</reference>
<dbReference type="InterPro" id="IPR001100">
    <property type="entry name" value="Pyr_nuc-diS_OxRdtase"/>
</dbReference>
<dbReference type="GO" id="GO:0004362">
    <property type="term" value="F:glutathione-disulfide reductase (NADPH) activity"/>
    <property type="evidence" value="ECO:0007669"/>
    <property type="project" value="UniProtKB-EC"/>
</dbReference>
<evidence type="ECO:0000256" key="4">
    <source>
        <dbReference type="ARBA" id="ARBA00017111"/>
    </source>
</evidence>
<evidence type="ECO:0000256" key="9">
    <source>
        <dbReference type="ARBA" id="ARBA00023284"/>
    </source>
</evidence>
<dbReference type="GO" id="GO:0034599">
    <property type="term" value="P:cellular response to oxidative stress"/>
    <property type="evidence" value="ECO:0007669"/>
    <property type="project" value="TreeGrafter"/>
</dbReference>
<keyword evidence="7" id="KW-0560">Oxidoreductase</keyword>
<evidence type="ECO:0000256" key="6">
    <source>
        <dbReference type="ARBA" id="ARBA00022827"/>
    </source>
</evidence>
<dbReference type="InterPro" id="IPR036188">
    <property type="entry name" value="FAD/NAD-bd_sf"/>
</dbReference>
<evidence type="ECO:0000313" key="18">
    <source>
        <dbReference type="Proteomes" id="UP001412239"/>
    </source>
</evidence>
<feature type="active site" description="Proton acceptor" evidence="12">
    <location>
        <position position="483"/>
    </location>
</feature>
<feature type="binding site" evidence="13">
    <location>
        <position position="304"/>
    </location>
    <ligand>
        <name>NAD(+)</name>
        <dbReference type="ChEBI" id="CHEBI:57540"/>
    </ligand>
</feature>
<keyword evidence="13" id="KW-0547">Nucleotide-binding</keyword>
<dbReference type="InterPro" id="IPR023753">
    <property type="entry name" value="FAD/NAD-binding_dom"/>
</dbReference>
<dbReference type="GO" id="GO:0050661">
    <property type="term" value="F:NADP binding"/>
    <property type="evidence" value="ECO:0007669"/>
    <property type="project" value="InterPro"/>
</dbReference>
<evidence type="ECO:0000259" key="15">
    <source>
        <dbReference type="Pfam" id="PF02852"/>
    </source>
</evidence>
<feature type="binding site" evidence="13">
    <location>
        <begin position="210"/>
        <end position="217"/>
    </location>
    <ligand>
        <name>NAD(+)</name>
        <dbReference type="ChEBI" id="CHEBI:57540"/>
    </ligand>
</feature>
<name>A0A292Q7I1_9PEZI</name>
<evidence type="ECO:0000256" key="5">
    <source>
        <dbReference type="ARBA" id="ARBA00022630"/>
    </source>
</evidence>
<dbReference type="PRINTS" id="PR00411">
    <property type="entry name" value="PNDRDTASEI"/>
</dbReference>
<dbReference type="AlphaFoldDB" id="A0A292Q7I1"/>
<feature type="disulfide bond" description="Redox-active" evidence="14">
    <location>
        <begin position="46"/>
        <end position="78"/>
    </location>
</feature>
<keyword evidence="9" id="KW-0676">Redox-active center</keyword>
<dbReference type="PRINTS" id="PR00368">
    <property type="entry name" value="FADPNR"/>
</dbReference>
<comment type="cofactor">
    <cofactor evidence="13">
        <name>FAD</name>
        <dbReference type="ChEBI" id="CHEBI:57692"/>
    </cofactor>
    <text evidence="13">Binds 1 FAD per subunit.</text>
</comment>
<sequence length="494" mass="53767">MAPVSKQYDYLVIGGGSGGLASARRASAMYGAKVGIIESGRLGGTCVNVGYASLLPLTITAVCRSVLMRFFVSGGGRCVPKKVSWYAATIAEALAEAKGYGFDIDVKGFDWPTFKAKRDKYIERLNGIYERNLKNDKVDYIVGRGRFISRNKVEVTDNNGGRTTYGADKILIATGGYPSIPNGIPGAEYGITSDGFFELDQQPKKVVLIGAGYIAVELAGIFQALASETHLMIRHDTFLRSFDPMVQEVMGKHYEEEMGMKIHRRSEQTKIEKDGSTGKLRVHYQDSNGTGVLEDVDTLIWAIGRKPETGDLGLDKVEIKRNERGHVIADDFQNTSVPNIFSLGDVSGKVELTPVAIAAGRRLSDRLFGGPKFAQAKLDYTNIPSVVFGHPEIGTIGLTQPEAEAKYGKESLRIYKTAFTAMYYSILEHKGPTAYKLICHGPEEKVVGLHIVGLGSAEMLQGFGVAVKMGATKQDFDNCVAIHPTSAEELVTLR</sequence>
<dbReference type="FunFam" id="3.30.390.30:FF:000003">
    <property type="entry name" value="Glutathione reductase"/>
    <property type="match status" value="1"/>
</dbReference>
<dbReference type="Gene3D" id="3.30.390.30">
    <property type="match status" value="1"/>
</dbReference>
<feature type="domain" description="FAD/NAD(P)-binding" evidence="16">
    <location>
        <begin position="75"/>
        <end position="360"/>
    </location>
</feature>
<dbReference type="SUPFAM" id="SSF51905">
    <property type="entry name" value="FAD/NAD(P)-binding domain"/>
    <property type="match status" value="1"/>
</dbReference>
<feature type="binding site" evidence="13">
    <location>
        <position position="145"/>
    </location>
    <ligand>
        <name>FAD</name>
        <dbReference type="ChEBI" id="CHEBI:57692"/>
    </ligand>
</feature>
<dbReference type="SUPFAM" id="SSF55424">
    <property type="entry name" value="FAD/NAD-linked reductases, dimerisation (C-terminal) domain"/>
    <property type="match status" value="1"/>
</dbReference>
<evidence type="ECO:0000256" key="12">
    <source>
        <dbReference type="PIRSR" id="PIRSR000350-2"/>
    </source>
</evidence>
<evidence type="ECO:0000256" key="2">
    <source>
        <dbReference type="ARBA" id="ARBA00011738"/>
    </source>
</evidence>
<dbReference type="FunFam" id="3.50.50.60:FF:000235">
    <property type="entry name" value="Glutathione reductase"/>
    <property type="match status" value="1"/>
</dbReference>
<keyword evidence="6 13" id="KW-0274">FAD</keyword>
<feature type="domain" description="Pyridine nucleotide-disulphide oxidoreductase dimerisation" evidence="15">
    <location>
        <begin position="383"/>
        <end position="493"/>
    </location>
</feature>
<comment type="similarity">
    <text evidence="1">Belongs to the class-I pyridine nucleotide-disulfide oxidoreductase family.</text>
</comment>
<evidence type="ECO:0000256" key="7">
    <source>
        <dbReference type="ARBA" id="ARBA00023002"/>
    </source>
</evidence>
<dbReference type="GO" id="GO:0050660">
    <property type="term" value="F:flavin adenine dinucleotide binding"/>
    <property type="evidence" value="ECO:0007669"/>
    <property type="project" value="InterPro"/>
</dbReference>
<dbReference type="GO" id="GO:0006749">
    <property type="term" value="P:glutathione metabolic process"/>
    <property type="evidence" value="ECO:0007669"/>
    <property type="project" value="InterPro"/>
</dbReference>
<protein>
    <recommendedName>
        <fullName evidence="4">Glutathione reductase</fullName>
        <ecNumber evidence="3">1.8.1.7</ecNumber>
    </recommendedName>
</protein>
<dbReference type="EC" id="1.8.1.7" evidence="3"/>